<dbReference type="Gene3D" id="3.10.450.360">
    <property type="match status" value="1"/>
</dbReference>
<dbReference type="AlphaFoldDB" id="A0A4R5USA8"/>
<protein>
    <submittedName>
        <fullName evidence="1">Uncharacterized protein</fullName>
    </submittedName>
</protein>
<dbReference type="RefSeq" id="WP_133392019.1">
    <property type="nucleotide sequence ID" value="NZ_SMUW01000037.1"/>
</dbReference>
<comment type="caution">
    <text evidence="1">The sequence shown here is derived from an EMBL/GenBank/DDBJ whole genome shotgun (WGS) entry which is preliminary data.</text>
</comment>
<proteinExistence type="predicted"/>
<gene>
    <name evidence="1" type="ORF">E1898_18615</name>
</gene>
<sequence length="196" mass="23061">MMNLILRIVLLGLFILALPRVSFAQKKIEQEKGVKKKDVPSAAVDWLNDAFEGKKKVKWYEEFSNEGRAYEGKFWWDKRFHSVKFDTLGAIVDVEIEIPFEELDESIRASITDYLQSEFEDYKINRLQIQYSGESDDLEDFFDEDENEGIVIRYELEYTGKLKGEISKFWEGLFDHTGAFISQQEVEVRIMDNLIF</sequence>
<organism evidence="1 2">
    <name type="scientific">Algoriphagus formosus</name>
    <dbReference type="NCBI Taxonomy" id="2007308"/>
    <lineage>
        <taxon>Bacteria</taxon>
        <taxon>Pseudomonadati</taxon>
        <taxon>Bacteroidota</taxon>
        <taxon>Cytophagia</taxon>
        <taxon>Cytophagales</taxon>
        <taxon>Cyclobacteriaceae</taxon>
        <taxon>Algoriphagus</taxon>
    </lineage>
</organism>
<evidence type="ECO:0000313" key="2">
    <source>
        <dbReference type="Proteomes" id="UP000295438"/>
    </source>
</evidence>
<name>A0A4R5USA8_9BACT</name>
<dbReference type="SUPFAM" id="SSF160574">
    <property type="entry name" value="BT0923-like"/>
    <property type="match status" value="1"/>
</dbReference>
<reference evidence="1 2" key="1">
    <citation type="submission" date="2019-03" db="EMBL/GenBank/DDBJ databases">
        <title>Algoriphagus aquimaris sp. nov., isolated form marine sediment in Pohang, Korea.</title>
        <authorList>
            <person name="Kim J."/>
            <person name="Yoon S.-H."/>
            <person name="Lee S.-S."/>
        </authorList>
    </citation>
    <scope>NUCLEOTIDE SEQUENCE [LARGE SCALE GENOMIC DNA]</scope>
    <source>
        <strain evidence="1 2">F21</strain>
    </source>
</reference>
<dbReference type="Proteomes" id="UP000295438">
    <property type="component" value="Unassembled WGS sequence"/>
</dbReference>
<keyword evidence="2" id="KW-1185">Reference proteome</keyword>
<evidence type="ECO:0000313" key="1">
    <source>
        <dbReference type="EMBL" id="TDK41990.1"/>
    </source>
</evidence>
<accession>A0A4R5USA8</accession>
<dbReference type="EMBL" id="SMUW01000037">
    <property type="protein sequence ID" value="TDK41990.1"/>
    <property type="molecule type" value="Genomic_DNA"/>
</dbReference>